<dbReference type="InterPro" id="IPR036937">
    <property type="entry name" value="Adhesion_dom_fimbrial_sf"/>
</dbReference>
<reference evidence="6 7" key="1">
    <citation type="submission" date="2013-10" db="EMBL/GenBank/DDBJ databases">
        <title>Antibiotic resistance diversity of beta-lactamase producers in the General Hospital Vienna.</title>
        <authorList>
            <person name="Barisic I."/>
            <person name="Mitteregger D."/>
            <person name="Hirschl A.M."/>
            <person name="Noehammer C."/>
            <person name="Wiesinger-Mayr H."/>
        </authorList>
    </citation>
    <scope>NUCLEOTIDE SEQUENCE [LARGE SCALE GENOMIC DNA]</scope>
    <source>
        <strain evidence="6 7">ISC11</strain>
    </source>
</reference>
<feature type="domain" description="Fimbrial-type adhesion" evidence="5">
    <location>
        <begin position="33"/>
        <end position="179"/>
    </location>
</feature>
<dbReference type="PANTHER" id="PTHR33420:SF12">
    <property type="entry name" value="FIMBRIN-LIKE PROTEIN FIMI-RELATED"/>
    <property type="match status" value="1"/>
</dbReference>
<dbReference type="AlphaFoldDB" id="A0A7G2IM41"/>
<comment type="caution">
    <text evidence="6">The sequence shown here is derived from an EMBL/GenBank/DDBJ whole genome shotgun (WGS) entry which is preliminary data.</text>
</comment>
<evidence type="ECO:0000259" key="5">
    <source>
        <dbReference type="Pfam" id="PF00419"/>
    </source>
</evidence>
<comment type="subcellular location">
    <subcellularLocation>
        <location evidence="1">Fimbrium</location>
    </subcellularLocation>
</comment>
<evidence type="ECO:0000256" key="2">
    <source>
        <dbReference type="ARBA" id="ARBA00006671"/>
    </source>
</evidence>
<comment type="similarity">
    <text evidence="2">Belongs to the fimbrial protein family.</text>
</comment>
<evidence type="ECO:0000313" key="6">
    <source>
        <dbReference type="EMBL" id="CDL37878.1"/>
    </source>
</evidence>
<keyword evidence="4" id="KW-0281">Fimbrium</keyword>
<dbReference type="NCBIfam" id="NF011747">
    <property type="entry name" value="PRK15200.1"/>
    <property type="match status" value="1"/>
</dbReference>
<organism evidence="6 7">
    <name type="scientific">Citrobacter freundii</name>
    <dbReference type="NCBI Taxonomy" id="546"/>
    <lineage>
        <taxon>Bacteria</taxon>
        <taxon>Pseudomonadati</taxon>
        <taxon>Pseudomonadota</taxon>
        <taxon>Gammaproteobacteria</taxon>
        <taxon>Enterobacterales</taxon>
        <taxon>Enterobacteriaceae</taxon>
        <taxon>Citrobacter</taxon>
        <taxon>Citrobacter freundii complex</taxon>
    </lineage>
</organism>
<dbReference type="InterPro" id="IPR008966">
    <property type="entry name" value="Adhesion_dom_sf"/>
</dbReference>
<dbReference type="GO" id="GO:0009289">
    <property type="term" value="C:pilus"/>
    <property type="evidence" value="ECO:0007669"/>
    <property type="project" value="UniProtKB-SubCell"/>
</dbReference>
<evidence type="ECO:0000256" key="3">
    <source>
        <dbReference type="ARBA" id="ARBA00022729"/>
    </source>
</evidence>
<proteinExistence type="inferred from homology"/>
<evidence type="ECO:0000313" key="7">
    <source>
        <dbReference type="Proteomes" id="UP000019194"/>
    </source>
</evidence>
<dbReference type="PANTHER" id="PTHR33420">
    <property type="entry name" value="FIMBRIAL SUBUNIT ELFA-RELATED"/>
    <property type="match status" value="1"/>
</dbReference>
<dbReference type="EMBL" id="CBWP010000032">
    <property type="protein sequence ID" value="CDL37878.1"/>
    <property type="molecule type" value="Genomic_DNA"/>
</dbReference>
<keyword evidence="3" id="KW-0732">Signal</keyword>
<evidence type="ECO:0000256" key="4">
    <source>
        <dbReference type="ARBA" id="ARBA00023263"/>
    </source>
</evidence>
<sequence>MWQMIGKGVALAGMLCVLPVFAHTVILESGRLHLRGQLVNGACTVATDSQNLRVQMGQYRTNAFSGTGSFASTSVPFSLRLTSCSSDVYDHVGIAFAGVTPAEDPQVFLASGDASAASGIGLALFDQRQRQIIPNALPLHYAPIITQEMTFHFTARYRAVSENITPGTLRSDVWFTLVYP</sequence>
<evidence type="ECO:0000256" key="1">
    <source>
        <dbReference type="ARBA" id="ARBA00004561"/>
    </source>
</evidence>
<accession>A0A7G2IM41</accession>
<dbReference type="InterPro" id="IPR050263">
    <property type="entry name" value="Bact_Fimbrial_Adh_Pro"/>
</dbReference>
<protein>
    <recommendedName>
        <fullName evidence="5">Fimbrial-type adhesion domain-containing protein</fullName>
    </recommendedName>
</protein>
<dbReference type="InterPro" id="IPR000259">
    <property type="entry name" value="Adhesion_dom_fimbrial"/>
</dbReference>
<name>A0A7G2IM41_CITFR</name>
<dbReference type="Gene3D" id="2.60.40.1090">
    <property type="entry name" value="Fimbrial-type adhesion domain"/>
    <property type="match status" value="1"/>
</dbReference>
<dbReference type="GO" id="GO:0043709">
    <property type="term" value="P:cell adhesion involved in single-species biofilm formation"/>
    <property type="evidence" value="ECO:0007669"/>
    <property type="project" value="TreeGrafter"/>
</dbReference>
<dbReference type="Proteomes" id="UP000019194">
    <property type="component" value="Unassembled WGS sequence"/>
</dbReference>
<dbReference type="Pfam" id="PF00419">
    <property type="entry name" value="Fimbrial"/>
    <property type="match status" value="1"/>
</dbReference>
<dbReference type="SUPFAM" id="SSF49401">
    <property type="entry name" value="Bacterial adhesins"/>
    <property type="match status" value="1"/>
</dbReference>